<gene>
    <name evidence="2" type="ORF">SOO65_08555</name>
</gene>
<reference evidence="2 3" key="1">
    <citation type="submission" date="2023-11" db="EMBL/GenBank/DDBJ databases">
        <title>Peredibacter starrii A3.12.</title>
        <authorList>
            <person name="Mitchell R.J."/>
        </authorList>
    </citation>
    <scope>NUCLEOTIDE SEQUENCE [LARGE SCALE GENOMIC DNA]</scope>
    <source>
        <strain evidence="2 3">A3.12</strain>
    </source>
</reference>
<feature type="chain" id="PRO_5043421791" evidence="1">
    <location>
        <begin position="19"/>
        <end position="112"/>
    </location>
</feature>
<evidence type="ECO:0000313" key="3">
    <source>
        <dbReference type="Proteomes" id="UP001324634"/>
    </source>
</evidence>
<protein>
    <submittedName>
        <fullName evidence="2">Uncharacterized protein</fullName>
    </submittedName>
</protein>
<dbReference type="RefSeq" id="WP_321399360.1">
    <property type="nucleotide sequence ID" value="NZ_CP139487.1"/>
</dbReference>
<organism evidence="2 3">
    <name type="scientific">Peredibacter starrii</name>
    <dbReference type="NCBI Taxonomy" id="28202"/>
    <lineage>
        <taxon>Bacteria</taxon>
        <taxon>Pseudomonadati</taxon>
        <taxon>Bdellovibrionota</taxon>
        <taxon>Bacteriovoracia</taxon>
        <taxon>Bacteriovoracales</taxon>
        <taxon>Bacteriovoracaceae</taxon>
        <taxon>Peredibacter</taxon>
    </lineage>
</organism>
<dbReference type="EMBL" id="CP139487">
    <property type="protein sequence ID" value="WPU66797.1"/>
    <property type="molecule type" value="Genomic_DNA"/>
</dbReference>
<dbReference type="AlphaFoldDB" id="A0AAX4HU40"/>
<evidence type="ECO:0000256" key="1">
    <source>
        <dbReference type="SAM" id="SignalP"/>
    </source>
</evidence>
<sequence>MKALIVAVALIASAQSFAAGYVTQSFSKIFYAPTEAELVEKVEAAIPSIQAGEDKELTRSMEFQACSPIHPRHIKIGKLFIKKRYTTVDGVLVPNYRGMLIVSHNRCFESNH</sequence>
<name>A0AAX4HU40_9BACT</name>
<evidence type="ECO:0000313" key="2">
    <source>
        <dbReference type="EMBL" id="WPU66797.1"/>
    </source>
</evidence>
<accession>A0AAX4HU40</accession>
<feature type="signal peptide" evidence="1">
    <location>
        <begin position="1"/>
        <end position="18"/>
    </location>
</feature>
<proteinExistence type="predicted"/>
<dbReference type="KEGG" id="psti:SOO65_08555"/>
<keyword evidence="1" id="KW-0732">Signal</keyword>
<dbReference type="Proteomes" id="UP001324634">
    <property type="component" value="Chromosome"/>
</dbReference>
<keyword evidence="3" id="KW-1185">Reference proteome</keyword>